<dbReference type="Pfam" id="PF11738">
    <property type="entry name" value="DUF3298"/>
    <property type="match status" value="1"/>
</dbReference>
<dbReference type="EMBL" id="QJVJ01000001">
    <property type="protein sequence ID" value="PYI57298.1"/>
    <property type="molecule type" value="Genomic_DNA"/>
</dbReference>
<dbReference type="Gene3D" id="3.30.565.40">
    <property type="entry name" value="Fervidobacterium nodosum Rt17-B1 like"/>
    <property type="match status" value="1"/>
</dbReference>
<sequence>MEFRDLSAIVSKKVMIKPRLQIRYPQLSGLPNRKAQTAMNDRILDLTYGLIRDQGYVQDPTKEMTGGYETRLNGNGLISIVFRNDAYSKGAAHGLTVQRSLTMDLWNGNAYRFGDLFPEGSEYKDTIDAILKREIEEREVPVSDIADFRGVGPEQDYYLTPNELVVYYRLYEYTPYAFPIPYGDIVDIADPQGPIGRLQPVAI</sequence>
<evidence type="ECO:0000313" key="2">
    <source>
        <dbReference type="EMBL" id="PYI57298.1"/>
    </source>
</evidence>
<dbReference type="AlphaFoldDB" id="A0A2V5KCP1"/>
<dbReference type="Proteomes" id="UP000247476">
    <property type="component" value="Unassembled WGS sequence"/>
</dbReference>
<comment type="caution">
    <text evidence="2">The sequence shown here is derived from an EMBL/GenBank/DDBJ whole genome shotgun (WGS) entry which is preliminary data.</text>
</comment>
<dbReference type="InterPro" id="IPR021729">
    <property type="entry name" value="DUF3298"/>
</dbReference>
<name>A0A2V5KCP1_9BACL</name>
<dbReference type="OrthoDB" id="5637at2"/>
<dbReference type="Gene3D" id="3.90.640.20">
    <property type="entry name" value="Heat-shock cognate protein, ATPase"/>
    <property type="match status" value="1"/>
</dbReference>
<reference evidence="2 3" key="1">
    <citation type="submission" date="2018-05" db="EMBL/GenBank/DDBJ databases">
        <title>Paenibacillus flagellatus sp. nov., isolated from selenium mineral soil.</title>
        <authorList>
            <person name="Dai X."/>
        </authorList>
    </citation>
    <scope>NUCLEOTIDE SEQUENCE [LARGE SCALE GENOMIC DNA]</scope>
    <source>
        <strain evidence="2 3">DXL2</strain>
    </source>
</reference>
<evidence type="ECO:0000313" key="3">
    <source>
        <dbReference type="Proteomes" id="UP000247476"/>
    </source>
</evidence>
<keyword evidence="3" id="KW-1185">Reference proteome</keyword>
<accession>A0A2V5KCP1</accession>
<protein>
    <submittedName>
        <fullName evidence="2">DUF3298 domain-containing protein</fullName>
    </submittedName>
</protein>
<organism evidence="2 3">
    <name type="scientific">Paenibacillus flagellatus</name>
    <dbReference type="NCBI Taxonomy" id="2211139"/>
    <lineage>
        <taxon>Bacteria</taxon>
        <taxon>Bacillati</taxon>
        <taxon>Bacillota</taxon>
        <taxon>Bacilli</taxon>
        <taxon>Bacillales</taxon>
        <taxon>Paenibacillaceae</taxon>
        <taxon>Paenibacillus</taxon>
    </lineage>
</organism>
<evidence type="ECO:0000259" key="1">
    <source>
        <dbReference type="Pfam" id="PF11738"/>
    </source>
</evidence>
<dbReference type="InterPro" id="IPR037126">
    <property type="entry name" value="PdaC/RsiV-like_sf"/>
</dbReference>
<proteinExistence type="predicted"/>
<gene>
    <name evidence="2" type="ORF">DLM86_02330</name>
</gene>
<dbReference type="RefSeq" id="WP_110838337.1">
    <property type="nucleotide sequence ID" value="NZ_QJVJ01000001.1"/>
</dbReference>
<feature type="domain" description="DUF3298" evidence="1">
    <location>
        <begin position="115"/>
        <end position="178"/>
    </location>
</feature>